<dbReference type="SUPFAM" id="SSF47616">
    <property type="entry name" value="GST C-terminal domain-like"/>
    <property type="match status" value="1"/>
</dbReference>
<dbReference type="Proteomes" id="UP000034883">
    <property type="component" value="Chromosome"/>
</dbReference>
<dbReference type="PROSITE" id="PS50404">
    <property type="entry name" value="GST_NTER"/>
    <property type="match status" value="1"/>
</dbReference>
<dbReference type="SUPFAM" id="SSF52833">
    <property type="entry name" value="Thioredoxin-like"/>
    <property type="match status" value="1"/>
</dbReference>
<dbReference type="Pfam" id="PF02798">
    <property type="entry name" value="GST_N"/>
    <property type="match status" value="1"/>
</dbReference>
<dbReference type="Gene3D" id="1.20.1050.10">
    <property type="match status" value="1"/>
</dbReference>
<evidence type="ECO:0000313" key="5">
    <source>
        <dbReference type="Proteomes" id="UP000034883"/>
    </source>
</evidence>
<feature type="domain" description="GST N-terminal" evidence="2">
    <location>
        <begin position="7"/>
        <end position="88"/>
    </location>
</feature>
<dbReference type="InterPro" id="IPR036249">
    <property type="entry name" value="Thioredoxin-like_sf"/>
</dbReference>
<evidence type="ECO:0000256" key="1">
    <source>
        <dbReference type="RuleBase" id="RU003494"/>
    </source>
</evidence>
<dbReference type="InterPro" id="IPR004046">
    <property type="entry name" value="GST_C"/>
</dbReference>
<dbReference type="SFLD" id="SFLDG00358">
    <property type="entry name" value="Main_(cytGST)"/>
    <property type="match status" value="1"/>
</dbReference>
<dbReference type="Gene3D" id="3.40.30.10">
    <property type="entry name" value="Glutaredoxin"/>
    <property type="match status" value="1"/>
</dbReference>
<keyword evidence="5" id="KW-1185">Reference proteome</keyword>
<dbReference type="InterPro" id="IPR036282">
    <property type="entry name" value="Glutathione-S-Trfase_C_sf"/>
</dbReference>
<feature type="domain" description="GST C-terminal" evidence="3">
    <location>
        <begin position="91"/>
        <end position="213"/>
    </location>
</feature>
<reference evidence="4 5" key="1">
    <citation type="submission" date="2015-03" db="EMBL/GenBank/DDBJ databases">
        <title>Genome assembly of Sandaracinus amylolyticus DSM 53668.</title>
        <authorList>
            <person name="Sharma G."/>
            <person name="Subramanian S."/>
        </authorList>
    </citation>
    <scope>NUCLEOTIDE SEQUENCE [LARGE SCALE GENOMIC DNA]</scope>
    <source>
        <strain evidence="4 5">DSM 53668</strain>
    </source>
</reference>
<name>A0A0F6YFP8_9BACT</name>
<evidence type="ECO:0000313" key="4">
    <source>
        <dbReference type="EMBL" id="AKF03845.1"/>
    </source>
</evidence>
<dbReference type="AlphaFoldDB" id="A0A0F6YFP8"/>
<dbReference type="PROSITE" id="PS50405">
    <property type="entry name" value="GST_CTER"/>
    <property type="match status" value="1"/>
</dbReference>
<gene>
    <name evidence="4" type="ORF">DB32_000994</name>
</gene>
<dbReference type="PANTHER" id="PTHR44051:SF9">
    <property type="entry name" value="GLUTATHIONE S-TRANSFERASE 1"/>
    <property type="match status" value="1"/>
</dbReference>
<dbReference type="SFLD" id="SFLDS00019">
    <property type="entry name" value="Glutathione_Transferase_(cytos"/>
    <property type="match status" value="1"/>
</dbReference>
<dbReference type="PANTHER" id="PTHR44051">
    <property type="entry name" value="GLUTATHIONE S-TRANSFERASE-RELATED"/>
    <property type="match status" value="1"/>
</dbReference>
<dbReference type="InterPro" id="IPR010987">
    <property type="entry name" value="Glutathione-S-Trfase_C-like"/>
</dbReference>
<dbReference type="GO" id="GO:0016740">
    <property type="term" value="F:transferase activity"/>
    <property type="evidence" value="ECO:0007669"/>
    <property type="project" value="UniProtKB-KW"/>
</dbReference>
<proteinExistence type="inferred from homology"/>
<dbReference type="KEGG" id="samy:DB32_000994"/>
<dbReference type="CDD" id="cd03046">
    <property type="entry name" value="GST_N_GTT1_like"/>
    <property type="match status" value="1"/>
</dbReference>
<dbReference type="OrthoDB" id="9797500at2"/>
<dbReference type="InterPro" id="IPR040079">
    <property type="entry name" value="Glutathione_S-Trfase"/>
</dbReference>
<dbReference type="InterPro" id="IPR004045">
    <property type="entry name" value="Glutathione_S-Trfase_N"/>
</dbReference>
<protein>
    <submittedName>
        <fullName evidence="4">Glutathione S-transferase</fullName>
    </submittedName>
</protein>
<evidence type="ECO:0000259" key="2">
    <source>
        <dbReference type="PROSITE" id="PS50404"/>
    </source>
</evidence>
<organism evidence="4 5">
    <name type="scientific">Sandaracinus amylolyticus</name>
    <dbReference type="NCBI Taxonomy" id="927083"/>
    <lineage>
        <taxon>Bacteria</taxon>
        <taxon>Pseudomonadati</taxon>
        <taxon>Myxococcota</taxon>
        <taxon>Polyangia</taxon>
        <taxon>Polyangiales</taxon>
        <taxon>Sandaracinaceae</taxon>
        <taxon>Sandaracinus</taxon>
    </lineage>
</organism>
<sequence length="213" mass="24212">MVKVYGFSRVNEFAHGNTRDLRVLWALEEIGLPYEVVGIDHPRRDLDSDEYRAKNVFGQIPAIDDDGVVVTESGAILLYLARKSGKLVPRDLAGEAQVLRWSFAALSTIEVPLLTSWFVDINDGKGTKPSDALKSWARMRLEQLDGWLANRTFIATDDFTVADILMTHVLSARSTDQDLLKPYQHVRAYQTRCMDRPAWKRTVDAYRERVEAV</sequence>
<keyword evidence="4" id="KW-0808">Transferase</keyword>
<evidence type="ECO:0000259" key="3">
    <source>
        <dbReference type="PROSITE" id="PS50405"/>
    </source>
</evidence>
<dbReference type="Pfam" id="PF00043">
    <property type="entry name" value="GST_C"/>
    <property type="match status" value="1"/>
</dbReference>
<dbReference type="EMBL" id="CP011125">
    <property type="protein sequence ID" value="AKF03845.1"/>
    <property type="molecule type" value="Genomic_DNA"/>
</dbReference>
<dbReference type="CDD" id="cd03207">
    <property type="entry name" value="GST_C_8"/>
    <property type="match status" value="1"/>
</dbReference>
<accession>A0A0F6YFP8</accession>
<dbReference type="STRING" id="927083.DB32_000994"/>
<comment type="similarity">
    <text evidence="1">Belongs to the GST superfamily.</text>
</comment>